<dbReference type="PANTHER" id="PTHR47643:SF2">
    <property type="entry name" value="TPR DOMAIN PROTEIN (AFU_ORTHOLOGUE AFUA_5G12710)"/>
    <property type="match status" value="1"/>
</dbReference>
<keyword evidence="3" id="KW-1185">Reference proteome</keyword>
<dbReference type="OrthoDB" id="5945798at2759"/>
<dbReference type="AlphaFoldDB" id="A0A164SB79"/>
<dbReference type="InterPro" id="IPR001214">
    <property type="entry name" value="SET_dom"/>
</dbReference>
<dbReference type="SUPFAM" id="SSF48452">
    <property type="entry name" value="TPR-like"/>
    <property type="match status" value="1"/>
</dbReference>
<accession>A0A164SB79</accession>
<dbReference type="InterPro" id="IPR046341">
    <property type="entry name" value="SET_dom_sf"/>
</dbReference>
<dbReference type="InterPro" id="IPR011990">
    <property type="entry name" value="TPR-like_helical_dom_sf"/>
</dbReference>
<proteinExistence type="predicted"/>
<evidence type="ECO:0000313" key="2">
    <source>
        <dbReference type="EMBL" id="KZS91310.1"/>
    </source>
</evidence>
<dbReference type="EMBL" id="KV419416">
    <property type="protein sequence ID" value="KZS91310.1"/>
    <property type="molecule type" value="Genomic_DNA"/>
</dbReference>
<dbReference type="Gene3D" id="2.170.270.10">
    <property type="entry name" value="SET domain"/>
    <property type="match status" value="1"/>
</dbReference>
<dbReference type="Proteomes" id="UP000076722">
    <property type="component" value="Unassembled WGS sequence"/>
</dbReference>
<gene>
    <name evidence="2" type="ORF">SISNIDRAFT_456936</name>
</gene>
<dbReference type="PANTHER" id="PTHR47643">
    <property type="entry name" value="TPR DOMAIN PROTEIN (AFU_ORTHOLOGUE AFUA_5G12710)"/>
    <property type="match status" value="1"/>
</dbReference>
<name>A0A164SB79_9AGAM</name>
<organism evidence="2 3">
    <name type="scientific">Sistotremastrum niveocremeum HHB9708</name>
    <dbReference type="NCBI Taxonomy" id="1314777"/>
    <lineage>
        <taxon>Eukaryota</taxon>
        <taxon>Fungi</taxon>
        <taxon>Dikarya</taxon>
        <taxon>Basidiomycota</taxon>
        <taxon>Agaricomycotina</taxon>
        <taxon>Agaricomycetes</taxon>
        <taxon>Sistotremastrales</taxon>
        <taxon>Sistotremastraceae</taxon>
        <taxon>Sertulicium</taxon>
        <taxon>Sertulicium niveocremeum</taxon>
    </lineage>
</organism>
<evidence type="ECO:0000313" key="3">
    <source>
        <dbReference type="Proteomes" id="UP000076722"/>
    </source>
</evidence>
<dbReference type="Gene3D" id="1.25.40.10">
    <property type="entry name" value="Tetratricopeptide repeat domain"/>
    <property type="match status" value="1"/>
</dbReference>
<dbReference type="InterPro" id="IPR053209">
    <property type="entry name" value="Gramillin-biosynth_MTr"/>
</dbReference>
<sequence length="785" mass="87884">MSTGMREAEFHAQWIESQRAKWALEKTIPPLPIILPSRSELHATYQGVLANNAKVSRCKLGVRTMTMGQSPESSHTSVSELLEVRLRDLLAPHRHKGRYLLCRTFLPATRMVAINLYLEDRIGDVISASVYNIPGLFQISDATILKAYIPEGQIFLIREPWAKLDGSLTNRFLRIDSPSDLVFLDATDPLLQNKSWKTLTKITHGISTTADDFRMIGNNLFQKGHFLLAARAWSRGLRSDPTLHALHLNRAQAYIKLGWFGAAFADANHVLSRMDLSPAIHEKATFRAACAEYGLQLYDKALVRFQSLEAGAERESRIGQCKERLHEAETGKVSMISLLEARESLDRDIDVADWTSTAIRIDSTSARGGGRRIIASRDIQCGELLLVSKAFAAAFDEETDKDETLLVFDFQASKMMTATKVAVLHKIITQLMGNASDTDTINALYAGPSFPPPQNTIPSSQEIPSAPIEPYFQRDIDVCRLEQVLSHNSFAPDTDERNSPLIENPFKGPTALFVMPSLFNHSCIPNASWQCYGDVMLIRSVQAIKCGSEVTISYCGKDLESRQKLFKALLGCECDCSKCAMEQDHVSATQNIYNLYKENVEKKHRRMEMGKHSWGSRKEVTGYLQKIVQAHLPLAELPSMELYCAHLDVMQCLEREANVKVDIPLLFTAIRHGFDALQAAGIADIDTRTTQLASGKTQKKVARVLPFSKGRLPTEVPFRSLVVIAIHISASFVSASEQLLAERWLRGAWWLHEMWYGGGLSFFNRNMQKALQGVPLPASVEYVWE</sequence>
<dbReference type="Pfam" id="PF00856">
    <property type="entry name" value="SET"/>
    <property type="match status" value="1"/>
</dbReference>
<dbReference type="STRING" id="1314777.A0A164SB79"/>
<evidence type="ECO:0000259" key="1">
    <source>
        <dbReference type="PROSITE" id="PS50280"/>
    </source>
</evidence>
<dbReference type="SUPFAM" id="SSF82199">
    <property type="entry name" value="SET domain"/>
    <property type="match status" value="1"/>
</dbReference>
<feature type="domain" description="SET" evidence="1">
    <location>
        <begin position="357"/>
        <end position="555"/>
    </location>
</feature>
<dbReference type="PROSITE" id="PS50280">
    <property type="entry name" value="SET"/>
    <property type="match status" value="1"/>
</dbReference>
<protein>
    <recommendedName>
        <fullName evidence="1">SET domain-containing protein</fullName>
    </recommendedName>
</protein>
<reference evidence="2 3" key="1">
    <citation type="journal article" date="2016" name="Mol. Biol. Evol.">
        <title>Comparative Genomics of Early-Diverging Mushroom-Forming Fungi Provides Insights into the Origins of Lignocellulose Decay Capabilities.</title>
        <authorList>
            <person name="Nagy L.G."/>
            <person name="Riley R."/>
            <person name="Tritt A."/>
            <person name="Adam C."/>
            <person name="Daum C."/>
            <person name="Floudas D."/>
            <person name="Sun H."/>
            <person name="Yadav J.S."/>
            <person name="Pangilinan J."/>
            <person name="Larsson K.H."/>
            <person name="Matsuura K."/>
            <person name="Barry K."/>
            <person name="Labutti K."/>
            <person name="Kuo R."/>
            <person name="Ohm R.A."/>
            <person name="Bhattacharya S.S."/>
            <person name="Shirouzu T."/>
            <person name="Yoshinaga Y."/>
            <person name="Martin F.M."/>
            <person name="Grigoriev I.V."/>
            <person name="Hibbett D.S."/>
        </authorList>
    </citation>
    <scope>NUCLEOTIDE SEQUENCE [LARGE SCALE GENOMIC DNA]</scope>
    <source>
        <strain evidence="2 3">HHB9708</strain>
    </source>
</reference>